<reference evidence="2 3" key="1">
    <citation type="submission" date="2024-04" db="EMBL/GenBank/DDBJ databases">
        <title>Symmetric and asymmetric DNA N6-adenine methylation regulates different biological responses in Mucorales.</title>
        <authorList>
            <consortium name="Lawrence Berkeley National Laboratory"/>
            <person name="Lax C."/>
            <person name="Mondo S.J."/>
            <person name="Osorio-Concepcion M."/>
            <person name="Muszewska A."/>
            <person name="Corrochano-Luque M."/>
            <person name="Gutierrez G."/>
            <person name="Riley R."/>
            <person name="Lipzen A."/>
            <person name="Guo J."/>
            <person name="Hundley H."/>
            <person name="Amirebrahimi M."/>
            <person name="Ng V."/>
            <person name="Lorenzo-Gutierrez D."/>
            <person name="Binder U."/>
            <person name="Yang J."/>
            <person name="Song Y."/>
            <person name="Canovas D."/>
            <person name="Navarro E."/>
            <person name="Freitag M."/>
            <person name="Gabaldon T."/>
            <person name="Grigoriev I.V."/>
            <person name="Corrochano L.M."/>
            <person name="Nicolas F.E."/>
            <person name="Garre V."/>
        </authorList>
    </citation>
    <scope>NUCLEOTIDE SEQUENCE [LARGE SCALE GENOMIC DNA]</scope>
    <source>
        <strain evidence="2 3">L51</strain>
    </source>
</reference>
<organism evidence="2 3">
    <name type="scientific">Phycomyces blakesleeanus</name>
    <dbReference type="NCBI Taxonomy" id="4837"/>
    <lineage>
        <taxon>Eukaryota</taxon>
        <taxon>Fungi</taxon>
        <taxon>Fungi incertae sedis</taxon>
        <taxon>Mucoromycota</taxon>
        <taxon>Mucoromycotina</taxon>
        <taxon>Mucoromycetes</taxon>
        <taxon>Mucorales</taxon>
        <taxon>Phycomycetaceae</taxon>
        <taxon>Phycomyces</taxon>
    </lineage>
</organism>
<dbReference type="Proteomes" id="UP001448207">
    <property type="component" value="Unassembled WGS sequence"/>
</dbReference>
<evidence type="ECO:0000313" key="3">
    <source>
        <dbReference type="Proteomes" id="UP001448207"/>
    </source>
</evidence>
<keyword evidence="3" id="KW-1185">Reference proteome</keyword>
<proteinExistence type="predicted"/>
<evidence type="ECO:0000256" key="1">
    <source>
        <dbReference type="SAM" id="MobiDB-lite"/>
    </source>
</evidence>
<gene>
    <name evidence="2" type="ORF">J3Q64DRAFT_1826257</name>
</gene>
<comment type="caution">
    <text evidence="2">The sequence shown here is derived from an EMBL/GenBank/DDBJ whole genome shotgun (WGS) entry which is preliminary data.</text>
</comment>
<sequence length="347" mass="39553">MARGKASFTRRFQTLGDKWILSSGTVVEEVLYEAGMECAVYNAVHSFMIDMNDPWIKDKFLASDWAEISRDPPAYPPIPEAGVAYLSSFDHVRTVLYIFRCKSPSPFAIAQQLPEHWWQERAWGIVGRLALDVECCFILPGDVAGIDSDARRNRARYTGNIQPISRKRMGVRGDLFWRSFEEPQKDWAVVETLKKWSTFSTKYILESSIKLPRQLHDILVHRTKEVGRVDLMRGTFVPGLMMGGPVIQQLQIGWGLGGTNVTRLFRGETTRIEATIDLLTLSLDAIYNVLYFRMAVIDFMTMYRSLIKINATEASKARREALSGQQKRGRAYSGKRDTFQDILHSSP</sequence>
<evidence type="ECO:0000313" key="2">
    <source>
        <dbReference type="EMBL" id="KAL0075079.1"/>
    </source>
</evidence>
<feature type="region of interest" description="Disordered" evidence="1">
    <location>
        <begin position="318"/>
        <end position="338"/>
    </location>
</feature>
<protein>
    <submittedName>
        <fullName evidence="2">Uncharacterized protein</fullName>
    </submittedName>
</protein>
<dbReference type="EMBL" id="JBCLYO010000038">
    <property type="protein sequence ID" value="KAL0075079.1"/>
    <property type="molecule type" value="Genomic_DNA"/>
</dbReference>
<name>A0ABR3ALX7_PHYBL</name>
<accession>A0ABR3ALX7</accession>